<dbReference type="VEuPathDB" id="PlasmoDB:PGAL8A_00191900"/>
<comment type="caution">
    <text evidence="2">The sequence shown here is derived from an EMBL/GenBank/DDBJ whole genome shotgun (WGS) entry which is preliminary data.</text>
</comment>
<protein>
    <submittedName>
        <fullName evidence="2">Fam-e protein</fullName>
    </submittedName>
</protein>
<feature type="transmembrane region" description="Helical" evidence="1">
    <location>
        <begin position="296"/>
        <end position="319"/>
    </location>
</feature>
<dbReference type="AlphaFoldDB" id="A0A1J1GU06"/>
<keyword evidence="3" id="KW-1185">Reference proteome</keyword>
<keyword evidence="1" id="KW-0812">Transmembrane</keyword>
<dbReference type="GeneID" id="39730444"/>
<name>A0A1J1GU06_PLAGA</name>
<organism evidence="2 3">
    <name type="scientific">Plasmodium gallinaceum</name>
    <dbReference type="NCBI Taxonomy" id="5849"/>
    <lineage>
        <taxon>Eukaryota</taxon>
        <taxon>Sar</taxon>
        <taxon>Alveolata</taxon>
        <taxon>Apicomplexa</taxon>
        <taxon>Aconoidasida</taxon>
        <taxon>Haemosporida</taxon>
        <taxon>Plasmodiidae</taxon>
        <taxon>Plasmodium</taxon>
        <taxon>Plasmodium (Haemamoeba)</taxon>
    </lineage>
</organism>
<proteinExistence type="predicted"/>
<gene>
    <name evidence="2" type="ORF">PGAL8A_00191900</name>
</gene>
<dbReference type="Proteomes" id="UP000220797">
    <property type="component" value="Unassembled WGS sequence"/>
</dbReference>
<sequence>MALLYNEGCPNSEEDFTKCNMLACIIRGGKFRTHHCDPAFKSVNVKYPSRNISNNPAKNIFTFEHSTPPNSFQSKVTLLSNNDGEIVFLYEKYMQEFSYSSEVFLCRFRDKDQKLIFCEIVDKIYLGKTLSFNSIDIIDKKGRENYRIRLKNLKNPRHISRILKYDDIYFSRDACHYVEEGYSHENICRYSICRKDQNDHTSCVDAKFNGKLFHLQKHSQRHEGKEKFIYLPKNCLNDGLKIDCTPYLCEYERPHELTPCKKLDISIVKNIIPHSESSEVKLTRTKNLVHENNLNMYSLVAMSFIPFLIIFFFIGCYMYKTIKKNKSRKIKMSSKEP</sequence>
<dbReference type="OrthoDB" id="10452453at2759"/>
<dbReference type="EMBL" id="CVMV01000028">
    <property type="protein sequence ID" value="CRG94521.1"/>
    <property type="molecule type" value="Genomic_DNA"/>
</dbReference>
<keyword evidence="1" id="KW-1133">Transmembrane helix</keyword>
<reference evidence="2" key="1">
    <citation type="submission" date="2015-04" db="EMBL/GenBank/DDBJ databases">
        <authorList>
            <consortium name="Pathogen Informatics"/>
        </authorList>
    </citation>
    <scope>NUCLEOTIDE SEQUENCE [LARGE SCALE GENOMIC DNA]</scope>
    <source>
        <strain evidence="2">8A</strain>
    </source>
</reference>
<evidence type="ECO:0000256" key="1">
    <source>
        <dbReference type="SAM" id="Phobius"/>
    </source>
</evidence>
<evidence type="ECO:0000313" key="3">
    <source>
        <dbReference type="Proteomes" id="UP000220797"/>
    </source>
</evidence>
<dbReference type="RefSeq" id="XP_028527336.1">
    <property type="nucleotide sequence ID" value="XM_028670600.1"/>
</dbReference>
<evidence type="ECO:0000313" key="2">
    <source>
        <dbReference type="EMBL" id="CRG94521.1"/>
    </source>
</evidence>
<dbReference type="OMA" id="YSHENIC"/>
<keyword evidence="1" id="KW-0472">Membrane</keyword>
<accession>A0A1J1GU06</accession>